<name>A0A1X9YRB1_9BACT</name>
<dbReference type="KEGG" id="pact:CA264_08230"/>
<keyword evidence="2 4" id="KW-0238">DNA-binding</keyword>
<evidence type="ECO:0000313" key="6">
    <source>
        <dbReference type="EMBL" id="ARS35426.1"/>
    </source>
</evidence>
<evidence type="ECO:0000313" key="7">
    <source>
        <dbReference type="Proteomes" id="UP000266292"/>
    </source>
</evidence>
<dbReference type="AlphaFoldDB" id="A0A1X9YRB1"/>
<dbReference type="InterPro" id="IPR001647">
    <property type="entry name" value="HTH_TetR"/>
</dbReference>
<dbReference type="RefSeq" id="WP_025606243.1">
    <property type="nucleotide sequence ID" value="NZ_CP021235.1"/>
</dbReference>
<dbReference type="PRINTS" id="PR00455">
    <property type="entry name" value="HTHTETR"/>
</dbReference>
<evidence type="ECO:0000256" key="1">
    <source>
        <dbReference type="ARBA" id="ARBA00023015"/>
    </source>
</evidence>
<organism evidence="6 7">
    <name type="scientific">Pontibacter actiniarum</name>
    <dbReference type="NCBI Taxonomy" id="323450"/>
    <lineage>
        <taxon>Bacteria</taxon>
        <taxon>Pseudomonadati</taxon>
        <taxon>Bacteroidota</taxon>
        <taxon>Cytophagia</taxon>
        <taxon>Cytophagales</taxon>
        <taxon>Hymenobacteraceae</taxon>
        <taxon>Pontibacter</taxon>
    </lineage>
</organism>
<dbReference type="PANTHER" id="PTHR30055">
    <property type="entry name" value="HTH-TYPE TRANSCRIPTIONAL REGULATOR RUTR"/>
    <property type="match status" value="1"/>
</dbReference>
<sequence length="177" mass="20353">MSKKQDILDAASKLFTENGARATSTKSIAIEADTSEGLIFKHFGSKDNLLEEIIKKGYQAAARTTSPYLVGQSAREYVANMIELPIILTKSNPDFWRMQYKIMPLNPISSRYHDHFMRPCLLRLTECFQELHYENPALEAELLLVHIDGVWKYFAAHEFDISKEQALVHAMKQKYKL</sequence>
<dbReference type="Gene3D" id="1.10.357.10">
    <property type="entry name" value="Tetracycline Repressor, domain 2"/>
    <property type="match status" value="1"/>
</dbReference>
<dbReference type="PROSITE" id="PS50977">
    <property type="entry name" value="HTH_TETR_2"/>
    <property type="match status" value="1"/>
</dbReference>
<evidence type="ECO:0000256" key="3">
    <source>
        <dbReference type="ARBA" id="ARBA00023163"/>
    </source>
</evidence>
<keyword evidence="7" id="KW-1185">Reference proteome</keyword>
<keyword evidence="3" id="KW-0804">Transcription</keyword>
<keyword evidence="1" id="KW-0805">Transcription regulation</keyword>
<feature type="DNA-binding region" description="H-T-H motif" evidence="4">
    <location>
        <begin position="24"/>
        <end position="43"/>
    </location>
</feature>
<dbReference type="Proteomes" id="UP000266292">
    <property type="component" value="Chromosome"/>
</dbReference>
<dbReference type="GO" id="GO:0000976">
    <property type="term" value="F:transcription cis-regulatory region binding"/>
    <property type="evidence" value="ECO:0007669"/>
    <property type="project" value="TreeGrafter"/>
</dbReference>
<dbReference type="InterPro" id="IPR050109">
    <property type="entry name" value="HTH-type_TetR-like_transc_reg"/>
</dbReference>
<evidence type="ECO:0000259" key="5">
    <source>
        <dbReference type="PROSITE" id="PS50977"/>
    </source>
</evidence>
<dbReference type="InterPro" id="IPR009057">
    <property type="entry name" value="Homeodomain-like_sf"/>
</dbReference>
<dbReference type="STRING" id="709015.GCA_000472485_01652"/>
<evidence type="ECO:0000256" key="2">
    <source>
        <dbReference type="ARBA" id="ARBA00023125"/>
    </source>
</evidence>
<feature type="domain" description="HTH tetR-type" evidence="5">
    <location>
        <begin position="1"/>
        <end position="61"/>
    </location>
</feature>
<dbReference type="SUPFAM" id="SSF46689">
    <property type="entry name" value="Homeodomain-like"/>
    <property type="match status" value="1"/>
</dbReference>
<dbReference type="EMBL" id="CP021235">
    <property type="protein sequence ID" value="ARS35426.1"/>
    <property type="molecule type" value="Genomic_DNA"/>
</dbReference>
<dbReference type="OrthoDB" id="9789566at2"/>
<dbReference type="GO" id="GO:0003700">
    <property type="term" value="F:DNA-binding transcription factor activity"/>
    <property type="evidence" value="ECO:0007669"/>
    <property type="project" value="TreeGrafter"/>
</dbReference>
<proteinExistence type="predicted"/>
<protein>
    <submittedName>
        <fullName evidence="6">TetR family transcriptional regulator</fullName>
    </submittedName>
</protein>
<dbReference type="PANTHER" id="PTHR30055:SF234">
    <property type="entry name" value="HTH-TYPE TRANSCRIPTIONAL REGULATOR BETI"/>
    <property type="match status" value="1"/>
</dbReference>
<gene>
    <name evidence="6" type="ORF">CA264_08230</name>
</gene>
<reference evidence="7" key="1">
    <citation type="submission" date="2017-05" db="EMBL/GenBank/DDBJ databases">
        <authorList>
            <person name="Ray J."/>
            <person name="Price M."/>
            <person name="Deutschbauer A."/>
        </authorList>
    </citation>
    <scope>NUCLEOTIDE SEQUENCE [LARGE SCALE GENOMIC DNA]</scope>
    <source>
        <strain evidence="7">DSM 19842</strain>
    </source>
</reference>
<accession>A0A1X9YRB1</accession>
<dbReference type="Pfam" id="PF00440">
    <property type="entry name" value="TetR_N"/>
    <property type="match status" value="1"/>
</dbReference>
<evidence type="ECO:0000256" key="4">
    <source>
        <dbReference type="PROSITE-ProRule" id="PRU00335"/>
    </source>
</evidence>